<gene>
    <name evidence="2" type="ORF">QR46_0550</name>
</gene>
<dbReference type="Pfam" id="PF13637">
    <property type="entry name" value="Ank_4"/>
    <property type="match status" value="1"/>
</dbReference>
<organism evidence="2 3">
    <name type="scientific">Giardia duodenalis assemblage B</name>
    <dbReference type="NCBI Taxonomy" id="1394984"/>
    <lineage>
        <taxon>Eukaryota</taxon>
        <taxon>Metamonada</taxon>
        <taxon>Diplomonadida</taxon>
        <taxon>Hexamitidae</taxon>
        <taxon>Giardiinae</taxon>
        <taxon>Giardia</taxon>
    </lineage>
</organism>
<protein>
    <submittedName>
        <fullName evidence="2">GA binding protein beta-1 chain</fullName>
    </submittedName>
</protein>
<evidence type="ECO:0000256" key="1">
    <source>
        <dbReference type="PROSITE-ProRule" id="PRU00023"/>
    </source>
</evidence>
<feature type="repeat" description="ANK" evidence="1">
    <location>
        <begin position="116"/>
        <end position="148"/>
    </location>
</feature>
<proteinExistence type="predicted"/>
<evidence type="ECO:0000313" key="2">
    <source>
        <dbReference type="EMBL" id="KWX15456.1"/>
    </source>
</evidence>
<dbReference type="SMART" id="SM00248">
    <property type="entry name" value="ANK"/>
    <property type="match status" value="4"/>
</dbReference>
<dbReference type="OrthoDB" id="341259at2759"/>
<dbReference type="VEuPathDB" id="GiardiaDB:QR46_0550"/>
<dbReference type="PROSITE" id="PS50297">
    <property type="entry name" value="ANK_REP_REGION"/>
    <property type="match status" value="2"/>
</dbReference>
<feature type="repeat" description="ANK" evidence="1">
    <location>
        <begin position="83"/>
        <end position="115"/>
    </location>
</feature>
<dbReference type="Proteomes" id="UP000070089">
    <property type="component" value="Unassembled WGS sequence"/>
</dbReference>
<evidence type="ECO:0000313" key="3">
    <source>
        <dbReference type="Proteomes" id="UP000070089"/>
    </source>
</evidence>
<dbReference type="InterPro" id="IPR002110">
    <property type="entry name" value="Ankyrin_rpt"/>
</dbReference>
<keyword evidence="1" id="KW-0040">ANK repeat</keyword>
<comment type="caution">
    <text evidence="2">The sequence shown here is derived from an EMBL/GenBank/DDBJ whole genome shotgun (WGS) entry which is preliminary data.</text>
</comment>
<dbReference type="PANTHER" id="PTHR24118">
    <property type="entry name" value="POTE ANKYRIN DOMAIN"/>
    <property type="match status" value="1"/>
</dbReference>
<reference evidence="2 3" key="1">
    <citation type="journal article" date="2015" name="Mol. Biochem. Parasitol.">
        <title>Identification of polymorphic genes for use in assemblage B genotyping assays through comparative genomics of multiple assemblage B Giardia duodenalis isolates.</title>
        <authorList>
            <person name="Wielinga C."/>
            <person name="Thompson R.C."/>
            <person name="Monis P."/>
            <person name="Ryan U."/>
        </authorList>
    </citation>
    <scope>NUCLEOTIDE SEQUENCE [LARGE SCALE GENOMIC DNA]</scope>
    <source>
        <strain evidence="2 3">BAH15c1</strain>
    </source>
</reference>
<dbReference type="AlphaFoldDB" id="A0A132NZF6"/>
<dbReference type="InterPro" id="IPR036770">
    <property type="entry name" value="Ankyrin_rpt-contain_sf"/>
</dbReference>
<name>A0A132NZF6_GIAIN</name>
<dbReference type="PANTHER" id="PTHR24118:SF99">
    <property type="entry name" value="POTE ANKYRIN DOMAIN FAMILY MEMBER 3C-RELATED"/>
    <property type="match status" value="1"/>
</dbReference>
<dbReference type="EMBL" id="JXTI01000008">
    <property type="protein sequence ID" value="KWX15456.1"/>
    <property type="molecule type" value="Genomic_DNA"/>
</dbReference>
<dbReference type="PROSITE" id="PS50088">
    <property type="entry name" value="ANK_REPEAT"/>
    <property type="match status" value="2"/>
</dbReference>
<sequence length="220" mass="24518">MTLASRRELDSREQHAVSLFLAYISSSNITEIQRLLSFPLTDLSSYQYEVPPIHICAASKNAVVLEFLLRNGFSVGVPDISCNGGTILHRAAIDGSEEIARIALQYGIDVNAVDLSGNTALHQAIQHSHVNIVQAILKHNPDMRILNNSGLSAYQIAVSKRCDELVRLMTPIKYDWHAAKQAREDHIRNNLLFNADDLTSKLKKTKAKKSSKDKKTKTKK</sequence>
<dbReference type="Gene3D" id="1.25.40.20">
    <property type="entry name" value="Ankyrin repeat-containing domain"/>
    <property type="match status" value="1"/>
</dbReference>
<dbReference type="SUPFAM" id="SSF48403">
    <property type="entry name" value="Ankyrin repeat"/>
    <property type="match status" value="1"/>
</dbReference>
<accession>A0A132NZF6</accession>